<proteinExistence type="predicted"/>
<dbReference type="InterPro" id="IPR009057">
    <property type="entry name" value="Homeodomain-like_sf"/>
</dbReference>
<dbReference type="SUPFAM" id="SSF46689">
    <property type="entry name" value="Homeodomain-like"/>
    <property type="match status" value="1"/>
</dbReference>
<organism evidence="5 6">
    <name type="scientific">Olsenella profusa F0195</name>
    <dbReference type="NCBI Taxonomy" id="1125712"/>
    <lineage>
        <taxon>Bacteria</taxon>
        <taxon>Bacillati</taxon>
        <taxon>Actinomycetota</taxon>
        <taxon>Coriobacteriia</taxon>
        <taxon>Coriobacteriales</taxon>
        <taxon>Atopobiaceae</taxon>
        <taxon>Olsenella</taxon>
    </lineage>
</organism>
<name>U2T353_9ACTN</name>
<dbReference type="Gene3D" id="1.10.10.60">
    <property type="entry name" value="Homeodomain-like"/>
    <property type="match status" value="2"/>
</dbReference>
<reference evidence="5 6" key="1">
    <citation type="submission" date="2013-08" db="EMBL/GenBank/DDBJ databases">
        <authorList>
            <person name="Durkin A.S."/>
            <person name="Haft D.R."/>
            <person name="McCorrison J."/>
            <person name="Torralba M."/>
            <person name="Gillis M."/>
            <person name="Haft D.H."/>
            <person name="Methe B."/>
            <person name="Sutton G."/>
            <person name="Nelson K.E."/>
        </authorList>
    </citation>
    <scope>NUCLEOTIDE SEQUENCE [LARGE SCALE GENOMIC DNA]</scope>
    <source>
        <strain evidence="5 6">F0195</strain>
    </source>
</reference>
<gene>
    <name evidence="5" type="ORF">HMPREF1316_2313</name>
</gene>
<evidence type="ECO:0000259" key="4">
    <source>
        <dbReference type="PROSITE" id="PS01124"/>
    </source>
</evidence>
<evidence type="ECO:0000256" key="1">
    <source>
        <dbReference type="ARBA" id="ARBA00023015"/>
    </source>
</evidence>
<dbReference type="PANTHER" id="PTHR43280:SF2">
    <property type="entry name" value="HTH-TYPE TRANSCRIPTIONAL REGULATOR EXSA"/>
    <property type="match status" value="1"/>
</dbReference>
<dbReference type="Pfam" id="PF12833">
    <property type="entry name" value="HTH_18"/>
    <property type="match status" value="1"/>
</dbReference>
<keyword evidence="6" id="KW-1185">Reference proteome</keyword>
<keyword evidence="3" id="KW-0804">Transcription</keyword>
<dbReference type="InterPro" id="IPR018060">
    <property type="entry name" value="HTH_AraC"/>
</dbReference>
<accession>U2T353</accession>
<dbReference type="STRING" id="1125712.HMPREF1316_2313"/>
<dbReference type="AlphaFoldDB" id="U2T353"/>
<dbReference type="PROSITE" id="PS00041">
    <property type="entry name" value="HTH_ARAC_FAMILY_1"/>
    <property type="match status" value="1"/>
</dbReference>
<dbReference type="GO" id="GO:0003700">
    <property type="term" value="F:DNA-binding transcription factor activity"/>
    <property type="evidence" value="ECO:0007669"/>
    <property type="project" value="InterPro"/>
</dbReference>
<keyword evidence="2 5" id="KW-0238">DNA-binding</keyword>
<dbReference type="PROSITE" id="PS01124">
    <property type="entry name" value="HTH_ARAC_FAMILY_2"/>
    <property type="match status" value="1"/>
</dbReference>
<evidence type="ECO:0000313" key="5">
    <source>
        <dbReference type="EMBL" id="ERL07494.1"/>
    </source>
</evidence>
<protein>
    <submittedName>
        <fullName evidence="5">DNA-binding helix-turn-helix protein</fullName>
    </submittedName>
</protein>
<dbReference type="PANTHER" id="PTHR43280">
    <property type="entry name" value="ARAC-FAMILY TRANSCRIPTIONAL REGULATOR"/>
    <property type="match status" value="1"/>
</dbReference>
<evidence type="ECO:0000256" key="2">
    <source>
        <dbReference type="ARBA" id="ARBA00023125"/>
    </source>
</evidence>
<dbReference type="SMART" id="SM00342">
    <property type="entry name" value="HTH_ARAC"/>
    <property type="match status" value="1"/>
</dbReference>
<keyword evidence="1" id="KW-0805">Transcription regulation</keyword>
<sequence>MARKRFLSAVQHILNMTTYAQISAGTNIIVAAEQGKSQRRAHADGYESTCFLLHDSDLVDVVPRDSEQDEGKGSGQGNGNTITLTVLVRRRHLERLLLSLAPSSSHLLRSVVEDATRGATCPWINIRPDDADMLWDIVEILVIAYSERQTDWEVEVDALVVAYHVIMDRSVAPEGHHAPADVVVSLILNDISTHPDSVTLTELAERYSYNPSYLSSLLRRKTGRTFSELVNAQRMNRAALLLQEPNASVRAVASLVGYSSVSSFHRQFRSFFGITPSQMMQGDTAT</sequence>
<dbReference type="Proteomes" id="UP000016638">
    <property type="component" value="Unassembled WGS sequence"/>
</dbReference>
<comment type="caution">
    <text evidence="5">The sequence shown here is derived from an EMBL/GenBank/DDBJ whole genome shotgun (WGS) entry which is preliminary data.</text>
</comment>
<dbReference type="PATRIC" id="fig|1125712.3.peg.1663"/>
<dbReference type="InterPro" id="IPR018062">
    <property type="entry name" value="HTH_AraC-typ_CS"/>
</dbReference>
<feature type="domain" description="HTH araC/xylS-type" evidence="4">
    <location>
        <begin position="181"/>
        <end position="282"/>
    </location>
</feature>
<evidence type="ECO:0000313" key="6">
    <source>
        <dbReference type="Proteomes" id="UP000016638"/>
    </source>
</evidence>
<dbReference type="EMBL" id="AWEZ01000059">
    <property type="protein sequence ID" value="ERL07494.1"/>
    <property type="molecule type" value="Genomic_DNA"/>
</dbReference>
<dbReference type="PRINTS" id="PR00032">
    <property type="entry name" value="HTHARAC"/>
</dbReference>
<evidence type="ECO:0000256" key="3">
    <source>
        <dbReference type="ARBA" id="ARBA00023163"/>
    </source>
</evidence>
<dbReference type="eggNOG" id="COG2207">
    <property type="taxonomic scope" value="Bacteria"/>
</dbReference>
<dbReference type="GO" id="GO:0043565">
    <property type="term" value="F:sequence-specific DNA binding"/>
    <property type="evidence" value="ECO:0007669"/>
    <property type="project" value="InterPro"/>
</dbReference>
<dbReference type="InterPro" id="IPR020449">
    <property type="entry name" value="Tscrpt_reg_AraC-type_HTH"/>
</dbReference>